<keyword evidence="2" id="KW-1185">Reference proteome</keyword>
<protein>
    <recommendedName>
        <fullName evidence="3">DUF523 domain-containing protein</fullName>
    </recommendedName>
</protein>
<dbReference type="PANTHER" id="PTHR30087">
    <property type="entry name" value="INNER MEMBRANE PROTEIN"/>
    <property type="match status" value="1"/>
</dbReference>
<evidence type="ECO:0008006" key="3">
    <source>
        <dbReference type="Google" id="ProtNLM"/>
    </source>
</evidence>
<dbReference type="Pfam" id="PF04463">
    <property type="entry name" value="2-thiour_desulf"/>
    <property type="match status" value="1"/>
</dbReference>
<sequence length="170" mass="18203">MTKHLHKPVPLKMVSACLAGVQCRYNGKAKTVPMLKNMVQRGDAIALCPERLAGLATPRRPAEIVGGDGYAVLDGKARVYNDRGEDLTGAFIMAAYRTLHILQAAGISEVVLKEGSPSCGSREIYDGTFSGTKRDGVGVTTALLLRSGIRVYSEQTLLGDSQPEPILSKM</sequence>
<proteinExistence type="predicted"/>
<evidence type="ECO:0000313" key="2">
    <source>
        <dbReference type="Proteomes" id="UP001344906"/>
    </source>
</evidence>
<accession>A0ABQ6FR74</accession>
<dbReference type="EMBL" id="BSRI01000001">
    <property type="protein sequence ID" value="GLV54953.1"/>
    <property type="molecule type" value="Genomic_DNA"/>
</dbReference>
<name>A0ABQ6FR74_9CHLR</name>
<dbReference type="Proteomes" id="UP001344906">
    <property type="component" value="Unassembled WGS sequence"/>
</dbReference>
<dbReference type="InterPro" id="IPR007553">
    <property type="entry name" value="2-thiour_desulf"/>
</dbReference>
<dbReference type="RefSeq" id="WP_338248860.1">
    <property type="nucleotide sequence ID" value="NZ_BSRI01000001.1"/>
</dbReference>
<organism evidence="1 2">
    <name type="scientific">Dictyobacter halimunensis</name>
    <dbReference type="NCBI Taxonomy" id="3026934"/>
    <lineage>
        <taxon>Bacteria</taxon>
        <taxon>Bacillati</taxon>
        <taxon>Chloroflexota</taxon>
        <taxon>Ktedonobacteria</taxon>
        <taxon>Ktedonobacterales</taxon>
        <taxon>Dictyobacteraceae</taxon>
        <taxon>Dictyobacter</taxon>
    </lineage>
</organism>
<reference evidence="1 2" key="1">
    <citation type="submission" date="2023-02" db="EMBL/GenBank/DDBJ databases">
        <title>Dictyobacter halimunensis sp. nov., a new member of the class Ktedonobacteria from forest soil in a geothermal area.</title>
        <authorList>
            <person name="Rachmania M.K."/>
            <person name="Ningsih F."/>
            <person name="Sakai Y."/>
            <person name="Yabe S."/>
            <person name="Yokota A."/>
            <person name="Sjamsuridzal W."/>
        </authorList>
    </citation>
    <scope>NUCLEOTIDE SEQUENCE [LARGE SCALE GENOMIC DNA]</scope>
    <source>
        <strain evidence="1 2">S3.2.2.5</strain>
    </source>
</reference>
<comment type="caution">
    <text evidence="1">The sequence shown here is derived from an EMBL/GenBank/DDBJ whole genome shotgun (WGS) entry which is preliminary data.</text>
</comment>
<evidence type="ECO:0000313" key="1">
    <source>
        <dbReference type="EMBL" id="GLV54953.1"/>
    </source>
</evidence>
<dbReference type="PANTHER" id="PTHR30087:SF1">
    <property type="entry name" value="HYPOTHETICAL CYTOSOLIC PROTEIN"/>
    <property type="match status" value="1"/>
</dbReference>
<gene>
    <name evidence="1" type="ORF">KDH_18000</name>
</gene>